<evidence type="ECO:0000256" key="2">
    <source>
        <dbReference type="ARBA" id="ARBA00022741"/>
    </source>
</evidence>
<dbReference type="Proteomes" id="UP000178735">
    <property type="component" value="Unassembled WGS sequence"/>
</dbReference>
<evidence type="ECO:0000259" key="4">
    <source>
        <dbReference type="PROSITE" id="PS50893"/>
    </source>
</evidence>
<dbReference type="AlphaFoldDB" id="A0A1F7WLY7"/>
<feature type="domain" description="ABC transporter" evidence="4">
    <location>
        <begin position="2"/>
        <end position="235"/>
    </location>
</feature>
<reference evidence="5 6" key="1">
    <citation type="journal article" date="2016" name="Nat. Commun.">
        <title>Thousands of microbial genomes shed light on interconnected biogeochemical processes in an aquifer system.</title>
        <authorList>
            <person name="Anantharaman K."/>
            <person name="Brown C.T."/>
            <person name="Hug L.A."/>
            <person name="Sharon I."/>
            <person name="Castelle C.J."/>
            <person name="Probst A.J."/>
            <person name="Thomas B.C."/>
            <person name="Singh A."/>
            <person name="Wilkins M.J."/>
            <person name="Karaoz U."/>
            <person name="Brodie E.L."/>
            <person name="Williams K.H."/>
            <person name="Hubbard S.S."/>
            <person name="Banfield J.F."/>
        </authorList>
    </citation>
    <scope>NUCLEOTIDE SEQUENCE [LARGE SCALE GENOMIC DNA]</scope>
</reference>
<dbReference type="EMBL" id="MGFH01000191">
    <property type="protein sequence ID" value="OGM03015.1"/>
    <property type="molecule type" value="Genomic_DNA"/>
</dbReference>
<dbReference type="PROSITE" id="PS50893">
    <property type="entry name" value="ABC_TRANSPORTER_2"/>
    <property type="match status" value="1"/>
</dbReference>
<sequence>MLEIKNLVKKYGDFTAVDDVSFHIKRGDIFGFLGPNGAGKTTTIKMLTGLLKPTSGEIIMNGIDLLACEENFKNARRVIGYIPDSPNVYEKLTGWEFLKFVCDIFERDWAESKTVASEFLKRFNIFKDADALIETYSHGMRQKLVFTSALIHRPELIIVDEPMIGLDPKNVKVVKQIFREIASGGGTIFLSTHTLSVAEEMCSQIAIIFHGRIIALDEVEKIKKYVDQSGESGVAGKNLEEVFLKLTEESEEEN</sequence>
<dbReference type="PANTHER" id="PTHR42711:SF16">
    <property type="entry name" value="ABC TRANSPORTER ATP-BINDING PROTEIN"/>
    <property type="match status" value="1"/>
</dbReference>
<dbReference type="SMART" id="SM00382">
    <property type="entry name" value="AAA"/>
    <property type="match status" value="1"/>
</dbReference>
<proteinExistence type="predicted"/>
<evidence type="ECO:0000256" key="3">
    <source>
        <dbReference type="ARBA" id="ARBA00022840"/>
    </source>
</evidence>
<dbReference type="InterPro" id="IPR050763">
    <property type="entry name" value="ABC_transporter_ATP-binding"/>
</dbReference>
<keyword evidence="3" id="KW-0067">ATP-binding</keyword>
<accession>A0A1F7WLY7</accession>
<comment type="caution">
    <text evidence="5">The sequence shown here is derived from an EMBL/GenBank/DDBJ whole genome shotgun (WGS) entry which is preliminary data.</text>
</comment>
<dbReference type="GO" id="GO:0016887">
    <property type="term" value="F:ATP hydrolysis activity"/>
    <property type="evidence" value="ECO:0007669"/>
    <property type="project" value="InterPro"/>
</dbReference>
<evidence type="ECO:0000313" key="6">
    <source>
        <dbReference type="Proteomes" id="UP000178735"/>
    </source>
</evidence>
<dbReference type="InterPro" id="IPR027417">
    <property type="entry name" value="P-loop_NTPase"/>
</dbReference>
<dbReference type="InterPro" id="IPR003593">
    <property type="entry name" value="AAA+_ATPase"/>
</dbReference>
<evidence type="ECO:0000256" key="1">
    <source>
        <dbReference type="ARBA" id="ARBA00022448"/>
    </source>
</evidence>
<keyword evidence="2" id="KW-0547">Nucleotide-binding</keyword>
<evidence type="ECO:0000313" key="5">
    <source>
        <dbReference type="EMBL" id="OGM03015.1"/>
    </source>
</evidence>
<organism evidence="5 6">
    <name type="scientific">Candidatus Wallbacteria bacterium GWC2_49_35</name>
    <dbReference type="NCBI Taxonomy" id="1817813"/>
    <lineage>
        <taxon>Bacteria</taxon>
        <taxon>Candidatus Walliibacteriota</taxon>
    </lineage>
</organism>
<dbReference type="PANTHER" id="PTHR42711">
    <property type="entry name" value="ABC TRANSPORTER ATP-BINDING PROTEIN"/>
    <property type="match status" value="1"/>
</dbReference>
<dbReference type="Gene3D" id="3.40.50.300">
    <property type="entry name" value="P-loop containing nucleotide triphosphate hydrolases"/>
    <property type="match status" value="1"/>
</dbReference>
<dbReference type="Pfam" id="PF00005">
    <property type="entry name" value="ABC_tran"/>
    <property type="match status" value="1"/>
</dbReference>
<gene>
    <name evidence="5" type="ORF">A2008_02085</name>
</gene>
<dbReference type="SUPFAM" id="SSF52540">
    <property type="entry name" value="P-loop containing nucleoside triphosphate hydrolases"/>
    <property type="match status" value="1"/>
</dbReference>
<name>A0A1F7WLY7_9BACT</name>
<protein>
    <recommendedName>
        <fullName evidence="4">ABC transporter domain-containing protein</fullName>
    </recommendedName>
</protein>
<dbReference type="GO" id="GO:0005524">
    <property type="term" value="F:ATP binding"/>
    <property type="evidence" value="ECO:0007669"/>
    <property type="project" value="UniProtKB-KW"/>
</dbReference>
<dbReference type="InterPro" id="IPR003439">
    <property type="entry name" value="ABC_transporter-like_ATP-bd"/>
</dbReference>
<dbReference type="CDD" id="cd03230">
    <property type="entry name" value="ABC_DR_subfamily_A"/>
    <property type="match status" value="1"/>
</dbReference>
<dbReference type="STRING" id="1817813.A2008_02085"/>
<keyword evidence="1" id="KW-0813">Transport</keyword>